<keyword evidence="1" id="KW-0175">Coiled coil</keyword>
<sequence>MGKDRPRPVQCSKFQSTARARAGPKTRAQPVPRPRSGRVTYCWIGPGPGSGLRAWGLCRALACVRPELGPRHSRDLIPRPAGQQPSTLATRPPWRGKYAADSSAFCEWAVRSCLRKELGSARAMVRVSSVIRSCSRCVELARLRNEHGVTGAQQSIDSSQHSPPASQAIVIFAKSDRVLDLERRLDLEQKRRRKAEREGDRLRELLGRVFSSDQINVLEKGTMRGNSWSPASLQKALHVKVACGSKGCQPTVRPSNPTTNDQLANHALVFMLAGLTSRWEQAVAYQLTSSSFHAGEVKNCLFDVNKHSEAVGITVSAVVTDMGPGNMAIWRLCGMQASKYGKPKVSYPHPCGKGGQLYFLADAPHPLKNLRGHLIRGQEIILHDTTVKKENLPSNKAPPMMVPEIVKRAANLCFFFKALDIATKFV</sequence>
<name>A0A9J6E2Q8_RHIMP</name>
<comment type="caution">
    <text evidence="4">The sequence shown here is derived from an EMBL/GenBank/DDBJ whole genome shotgun (WGS) entry which is preliminary data.</text>
</comment>
<organism evidence="4 5">
    <name type="scientific">Rhipicephalus microplus</name>
    <name type="common">Cattle tick</name>
    <name type="synonym">Boophilus microplus</name>
    <dbReference type="NCBI Taxonomy" id="6941"/>
    <lineage>
        <taxon>Eukaryota</taxon>
        <taxon>Metazoa</taxon>
        <taxon>Ecdysozoa</taxon>
        <taxon>Arthropoda</taxon>
        <taxon>Chelicerata</taxon>
        <taxon>Arachnida</taxon>
        <taxon>Acari</taxon>
        <taxon>Parasitiformes</taxon>
        <taxon>Ixodida</taxon>
        <taxon>Ixodoidea</taxon>
        <taxon>Ixodidae</taxon>
        <taxon>Rhipicephalinae</taxon>
        <taxon>Rhipicephalus</taxon>
        <taxon>Boophilus</taxon>
    </lineage>
</organism>
<dbReference type="EMBL" id="JABSTU010000006">
    <property type="protein sequence ID" value="KAH8028522.1"/>
    <property type="molecule type" value="Genomic_DNA"/>
</dbReference>
<protein>
    <recommendedName>
        <fullName evidence="3">Transposable element P transposase-like RNase H domain-containing protein</fullName>
    </recommendedName>
</protein>
<feature type="domain" description="Transposable element P transposase-like RNase H" evidence="3">
    <location>
        <begin position="258"/>
        <end position="332"/>
    </location>
</feature>
<evidence type="ECO:0000256" key="1">
    <source>
        <dbReference type="SAM" id="Coils"/>
    </source>
</evidence>
<dbReference type="AlphaFoldDB" id="A0A9J6E2Q8"/>
<reference evidence="4" key="1">
    <citation type="journal article" date="2020" name="Cell">
        <title>Large-Scale Comparative Analyses of Tick Genomes Elucidate Their Genetic Diversity and Vector Capacities.</title>
        <authorList>
            <consortium name="Tick Genome and Microbiome Consortium (TIGMIC)"/>
            <person name="Jia N."/>
            <person name="Wang J."/>
            <person name="Shi W."/>
            <person name="Du L."/>
            <person name="Sun Y."/>
            <person name="Zhan W."/>
            <person name="Jiang J.F."/>
            <person name="Wang Q."/>
            <person name="Zhang B."/>
            <person name="Ji P."/>
            <person name="Bell-Sakyi L."/>
            <person name="Cui X.M."/>
            <person name="Yuan T.T."/>
            <person name="Jiang B.G."/>
            <person name="Yang W.F."/>
            <person name="Lam T.T."/>
            <person name="Chang Q.C."/>
            <person name="Ding S.J."/>
            <person name="Wang X.J."/>
            <person name="Zhu J.G."/>
            <person name="Ruan X.D."/>
            <person name="Zhao L."/>
            <person name="Wei J.T."/>
            <person name="Ye R.Z."/>
            <person name="Que T.C."/>
            <person name="Du C.H."/>
            <person name="Zhou Y.H."/>
            <person name="Cheng J.X."/>
            <person name="Dai P.F."/>
            <person name="Guo W.B."/>
            <person name="Han X.H."/>
            <person name="Huang E.J."/>
            <person name="Li L.F."/>
            <person name="Wei W."/>
            <person name="Gao Y.C."/>
            <person name="Liu J.Z."/>
            <person name="Shao H.Z."/>
            <person name="Wang X."/>
            <person name="Wang C.C."/>
            <person name="Yang T.C."/>
            <person name="Huo Q.B."/>
            <person name="Li W."/>
            <person name="Chen H.Y."/>
            <person name="Chen S.E."/>
            <person name="Zhou L.G."/>
            <person name="Ni X.B."/>
            <person name="Tian J.H."/>
            <person name="Sheng Y."/>
            <person name="Liu T."/>
            <person name="Pan Y.S."/>
            <person name="Xia L.Y."/>
            <person name="Li J."/>
            <person name="Zhao F."/>
            <person name="Cao W.C."/>
        </authorList>
    </citation>
    <scope>NUCLEOTIDE SEQUENCE</scope>
    <source>
        <strain evidence="4">Rmic-2018</strain>
    </source>
</reference>
<feature type="region of interest" description="Disordered" evidence="2">
    <location>
        <begin position="1"/>
        <end position="35"/>
    </location>
</feature>
<evidence type="ECO:0000259" key="3">
    <source>
        <dbReference type="Pfam" id="PF21787"/>
    </source>
</evidence>
<feature type="coiled-coil region" evidence="1">
    <location>
        <begin position="178"/>
        <end position="205"/>
    </location>
</feature>
<evidence type="ECO:0000256" key="2">
    <source>
        <dbReference type="SAM" id="MobiDB-lite"/>
    </source>
</evidence>
<dbReference type="Proteomes" id="UP000821866">
    <property type="component" value="Chromosome 4"/>
</dbReference>
<accession>A0A9J6E2Q8</accession>
<reference evidence="4" key="2">
    <citation type="submission" date="2021-09" db="EMBL/GenBank/DDBJ databases">
        <authorList>
            <person name="Jia N."/>
            <person name="Wang J."/>
            <person name="Shi W."/>
            <person name="Du L."/>
            <person name="Sun Y."/>
            <person name="Zhan W."/>
            <person name="Jiang J."/>
            <person name="Wang Q."/>
            <person name="Zhang B."/>
            <person name="Ji P."/>
            <person name="Sakyi L.B."/>
            <person name="Cui X."/>
            <person name="Yuan T."/>
            <person name="Jiang B."/>
            <person name="Yang W."/>
            <person name="Lam T.T.-Y."/>
            <person name="Chang Q."/>
            <person name="Ding S."/>
            <person name="Wang X."/>
            <person name="Zhu J."/>
            <person name="Ruan X."/>
            <person name="Zhao L."/>
            <person name="Wei J."/>
            <person name="Que T."/>
            <person name="Du C."/>
            <person name="Cheng J."/>
            <person name="Dai P."/>
            <person name="Han X."/>
            <person name="Huang E."/>
            <person name="Gao Y."/>
            <person name="Liu J."/>
            <person name="Shao H."/>
            <person name="Ye R."/>
            <person name="Li L."/>
            <person name="Wei W."/>
            <person name="Wang X."/>
            <person name="Wang C."/>
            <person name="Huo Q."/>
            <person name="Li W."/>
            <person name="Guo W."/>
            <person name="Chen H."/>
            <person name="Chen S."/>
            <person name="Zhou L."/>
            <person name="Zhou L."/>
            <person name="Ni X."/>
            <person name="Tian J."/>
            <person name="Zhou Y."/>
            <person name="Sheng Y."/>
            <person name="Liu T."/>
            <person name="Pan Y."/>
            <person name="Xia L."/>
            <person name="Li J."/>
            <person name="Zhao F."/>
            <person name="Cao W."/>
        </authorList>
    </citation>
    <scope>NUCLEOTIDE SEQUENCE</scope>
    <source>
        <strain evidence="4">Rmic-2018</strain>
        <tissue evidence="4">Larvae</tissue>
    </source>
</reference>
<evidence type="ECO:0000313" key="5">
    <source>
        <dbReference type="Proteomes" id="UP000821866"/>
    </source>
</evidence>
<evidence type="ECO:0000313" key="4">
    <source>
        <dbReference type="EMBL" id="KAH8028522.1"/>
    </source>
</evidence>
<gene>
    <name evidence="4" type="ORF">HPB51_017648</name>
</gene>
<dbReference type="Pfam" id="PF21787">
    <property type="entry name" value="TNP-like_RNaseH_N"/>
    <property type="match status" value="1"/>
</dbReference>
<dbReference type="InterPro" id="IPR048365">
    <property type="entry name" value="TNP-like_RNaseH_N"/>
</dbReference>
<feature type="region of interest" description="Disordered" evidence="2">
    <location>
        <begin position="74"/>
        <end position="94"/>
    </location>
</feature>
<keyword evidence="5" id="KW-1185">Reference proteome</keyword>
<proteinExistence type="predicted"/>